<evidence type="ECO:0000256" key="3">
    <source>
        <dbReference type="ARBA" id="ARBA00022692"/>
    </source>
</evidence>
<feature type="transmembrane region" description="Helical" evidence="6">
    <location>
        <begin position="111"/>
        <end position="138"/>
    </location>
</feature>
<dbReference type="InterPro" id="IPR036259">
    <property type="entry name" value="MFS_trans_sf"/>
</dbReference>
<keyword evidence="2" id="KW-0813">Transport</keyword>
<keyword evidence="3 6" id="KW-0812">Transmembrane</keyword>
<name>A0A914CAT3_9BILA</name>
<keyword evidence="5 6" id="KW-0472">Membrane</keyword>
<dbReference type="GO" id="GO:0012505">
    <property type="term" value="C:endomembrane system"/>
    <property type="evidence" value="ECO:0007669"/>
    <property type="project" value="UniProtKB-SubCell"/>
</dbReference>
<dbReference type="WBParaSite" id="ACRNAN_Path_744.g2824.t1">
    <property type="protein sequence ID" value="ACRNAN_Path_744.g2824.t1"/>
    <property type="gene ID" value="ACRNAN_Path_744.g2824"/>
</dbReference>
<evidence type="ECO:0000313" key="8">
    <source>
        <dbReference type="WBParaSite" id="ACRNAN_Path_744.g2824.t1"/>
    </source>
</evidence>
<sequence>MATSTGLVLAQTIAAGLEVKMSSLNNTEKGTKWTSIYIASLIAFIGSVQMSIFFNSLWPYLQILDNTATEEFFGYVVSFYSIGQIIAYPLFDLALLRTFVSNESKPEERAKVMAILTCGSAIGNSVGPGSLFLIYFCFNENSKNEVLKVKVCTKIGDSENPKIANYKKSQFWPGYDLIAVIVCYIAKFTQMFVSTNIETLGSSFAMLMFNWSNSDTVLYTSIAHAFLGGMNFLVYLAYIFFKFEKV</sequence>
<evidence type="ECO:0000256" key="4">
    <source>
        <dbReference type="ARBA" id="ARBA00022989"/>
    </source>
</evidence>
<feature type="transmembrane region" description="Helical" evidence="6">
    <location>
        <begin position="217"/>
        <end position="241"/>
    </location>
</feature>
<dbReference type="AlphaFoldDB" id="A0A914CAT3"/>
<feature type="transmembrane region" description="Helical" evidence="6">
    <location>
        <begin position="177"/>
        <end position="197"/>
    </location>
</feature>
<dbReference type="PANTHER" id="PTHR23510">
    <property type="entry name" value="INNER MEMBRANE TRANSPORT PROTEIN YAJR"/>
    <property type="match status" value="1"/>
</dbReference>
<evidence type="ECO:0000256" key="2">
    <source>
        <dbReference type="ARBA" id="ARBA00022448"/>
    </source>
</evidence>
<dbReference type="GO" id="GO:0005765">
    <property type="term" value="C:lysosomal membrane"/>
    <property type="evidence" value="ECO:0007669"/>
    <property type="project" value="TreeGrafter"/>
</dbReference>
<feature type="transmembrane region" description="Helical" evidence="6">
    <location>
        <begin position="72"/>
        <end position="91"/>
    </location>
</feature>
<reference evidence="8" key="1">
    <citation type="submission" date="2022-11" db="UniProtKB">
        <authorList>
            <consortium name="WormBaseParasite"/>
        </authorList>
    </citation>
    <scope>IDENTIFICATION</scope>
</reference>
<dbReference type="InterPro" id="IPR051068">
    <property type="entry name" value="MFS_Domain-Containing_Protein"/>
</dbReference>
<protein>
    <submittedName>
        <fullName evidence="8">Uncharacterized protein</fullName>
    </submittedName>
</protein>
<comment type="subcellular location">
    <subcellularLocation>
        <location evidence="1">Endomembrane system</location>
        <topology evidence="1">Multi-pass membrane protein</topology>
    </subcellularLocation>
</comment>
<keyword evidence="7" id="KW-1185">Reference proteome</keyword>
<evidence type="ECO:0000313" key="7">
    <source>
        <dbReference type="Proteomes" id="UP000887540"/>
    </source>
</evidence>
<accession>A0A914CAT3</accession>
<evidence type="ECO:0000256" key="5">
    <source>
        <dbReference type="ARBA" id="ARBA00023136"/>
    </source>
</evidence>
<dbReference type="PANTHER" id="PTHR23510:SF3">
    <property type="entry name" value="MAJOR FACILITATOR SUPERFAMILY DOMAIN-CONTAINING PROTEIN 8"/>
    <property type="match status" value="1"/>
</dbReference>
<evidence type="ECO:0000256" key="6">
    <source>
        <dbReference type="SAM" id="Phobius"/>
    </source>
</evidence>
<dbReference type="SUPFAM" id="SSF103473">
    <property type="entry name" value="MFS general substrate transporter"/>
    <property type="match status" value="1"/>
</dbReference>
<dbReference type="Proteomes" id="UP000887540">
    <property type="component" value="Unplaced"/>
</dbReference>
<keyword evidence="4 6" id="KW-1133">Transmembrane helix</keyword>
<feature type="transmembrane region" description="Helical" evidence="6">
    <location>
        <begin position="38"/>
        <end position="60"/>
    </location>
</feature>
<evidence type="ECO:0000256" key="1">
    <source>
        <dbReference type="ARBA" id="ARBA00004127"/>
    </source>
</evidence>
<organism evidence="7 8">
    <name type="scientific">Acrobeloides nanus</name>
    <dbReference type="NCBI Taxonomy" id="290746"/>
    <lineage>
        <taxon>Eukaryota</taxon>
        <taxon>Metazoa</taxon>
        <taxon>Ecdysozoa</taxon>
        <taxon>Nematoda</taxon>
        <taxon>Chromadorea</taxon>
        <taxon>Rhabditida</taxon>
        <taxon>Tylenchina</taxon>
        <taxon>Cephalobomorpha</taxon>
        <taxon>Cephaloboidea</taxon>
        <taxon>Cephalobidae</taxon>
        <taxon>Acrobeloides</taxon>
    </lineage>
</organism>
<proteinExistence type="predicted"/>